<dbReference type="Proteomes" id="UP000326759">
    <property type="component" value="Unassembled WGS sequence"/>
</dbReference>
<keyword evidence="3" id="KW-1185">Reference proteome</keyword>
<feature type="chain" id="PRO_5024351632" evidence="1">
    <location>
        <begin position="22"/>
        <end position="64"/>
    </location>
</feature>
<reference evidence="2 3" key="1">
    <citation type="journal article" date="2019" name="PLoS Biol.">
        <title>Sex chromosomes control vertical transmission of feminizing Wolbachia symbionts in an isopod.</title>
        <authorList>
            <person name="Becking T."/>
            <person name="Chebbi M.A."/>
            <person name="Giraud I."/>
            <person name="Moumen B."/>
            <person name="Laverre T."/>
            <person name="Caubet Y."/>
            <person name="Peccoud J."/>
            <person name="Gilbert C."/>
            <person name="Cordaux R."/>
        </authorList>
    </citation>
    <scope>NUCLEOTIDE SEQUENCE [LARGE SCALE GENOMIC DNA]</scope>
    <source>
        <strain evidence="2">ANa2</strain>
        <tissue evidence="2">Whole body excluding digestive tract and cuticle</tissue>
    </source>
</reference>
<dbReference type="EMBL" id="SEYY01021274">
    <property type="protein sequence ID" value="KAB7496530.1"/>
    <property type="molecule type" value="Genomic_DNA"/>
</dbReference>
<dbReference type="AlphaFoldDB" id="A0A5N5SV25"/>
<evidence type="ECO:0000313" key="3">
    <source>
        <dbReference type="Proteomes" id="UP000326759"/>
    </source>
</evidence>
<organism evidence="2 3">
    <name type="scientific">Armadillidium nasatum</name>
    <dbReference type="NCBI Taxonomy" id="96803"/>
    <lineage>
        <taxon>Eukaryota</taxon>
        <taxon>Metazoa</taxon>
        <taxon>Ecdysozoa</taxon>
        <taxon>Arthropoda</taxon>
        <taxon>Crustacea</taxon>
        <taxon>Multicrustacea</taxon>
        <taxon>Malacostraca</taxon>
        <taxon>Eumalacostraca</taxon>
        <taxon>Peracarida</taxon>
        <taxon>Isopoda</taxon>
        <taxon>Oniscidea</taxon>
        <taxon>Crinocheta</taxon>
        <taxon>Armadillidiidae</taxon>
        <taxon>Armadillidium</taxon>
    </lineage>
</organism>
<dbReference type="OrthoDB" id="10543951at2759"/>
<accession>A0A5N5SV25</accession>
<comment type="caution">
    <text evidence="2">The sequence shown here is derived from an EMBL/GenBank/DDBJ whole genome shotgun (WGS) entry which is preliminary data.</text>
</comment>
<evidence type="ECO:0000313" key="2">
    <source>
        <dbReference type="EMBL" id="KAB7496530.1"/>
    </source>
</evidence>
<sequence length="64" mass="6800">MNTKLLLHFFAIILLFKTAVSSPLGASKVEKASLVGSIGGNNGIQTRVARSVLPQEKALLHLVT</sequence>
<protein>
    <submittedName>
        <fullName evidence="2">Uncharacterized protein</fullName>
    </submittedName>
</protein>
<name>A0A5N5SV25_9CRUS</name>
<keyword evidence="1" id="KW-0732">Signal</keyword>
<proteinExistence type="predicted"/>
<evidence type="ECO:0000256" key="1">
    <source>
        <dbReference type="SAM" id="SignalP"/>
    </source>
</evidence>
<gene>
    <name evidence="2" type="ORF">Anas_04341</name>
</gene>
<feature type="signal peptide" evidence="1">
    <location>
        <begin position="1"/>
        <end position="21"/>
    </location>
</feature>